<proteinExistence type="predicted"/>
<gene>
    <name evidence="7" type="primary">106080507</name>
</gene>
<organism evidence="7 8">
    <name type="scientific">Stomoxys calcitrans</name>
    <name type="common">Stable fly</name>
    <name type="synonym">Conops calcitrans</name>
    <dbReference type="NCBI Taxonomy" id="35570"/>
    <lineage>
        <taxon>Eukaryota</taxon>
        <taxon>Metazoa</taxon>
        <taxon>Ecdysozoa</taxon>
        <taxon>Arthropoda</taxon>
        <taxon>Hexapoda</taxon>
        <taxon>Insecta</taxon>
        <taxon>Pterygota</taxon>
        <taxon>Neoptera</taxon>
        <taxon>Endopterygota</taxon>
        <taxon>Diptera</taxon>
        <taxon>Brachycera</taxon>
        <taxon>Muscomorpha</taxon>
        <taxon>Muscoidea</taxon>
        <taxon>Muscidae</taxon>
        <taxon>Stomoxys</taxon>
    </lineage>
</organism>
<evidence type="ECO:0000313" key="6">
    <source>
        <dbReference type="EnsemblMetazoa" id="SCAU000069-PA"/>
    </source>
</evidence>
<dbReference type="GO" id="GO:0005783">
    <property type="term" value="C:endoplasmic reticulum"/>
    <property type="evidence" value="ECO:0007669"/>
    <property type="project" value="TreeGrafter"/>
</dbReference>
<dbReference type="Gene3D" id="3.40.50.12780">
    <property type="entry name" value="N-terminal domain of ligase-like"/>
    <property type="match status" value="1"/>
</dbReference>
<dbReference type="GO" id="GO:0016020">
    <property type="term" value="C:membrane"/>
    <property type="evidence" value="ECO:0007669"/>
    <property type="project" value="TreeGrafter"/>
</dbReference>
<name>A0A1I8NLK9_STOCA</name>
<dbReference type="GO" id="GO:0004467">
    <property type="term" value="F:long-chain fatty acid-CoA ligase activity"/>
    <property type="evidence" value="ECO:0007669"/>
    <property type="project" value="UniProtKB-EC"/>
</dbReference>
<dbReference type="STRING" id="35570.A0A1I8NLK9"/>
<keyword evidence="3" id="KW-0443">Lipid metabolism</keyword>
<evidence type="ECO:0000256" key="4">
    <source>
        <dbReference type="ARBA" id="ARBA00026121"/>
    </source>
</evidence>
<dbReference type="InterPro" id="IPR000873">
    <property type="entry name" value="AMP-dep_synth/lig_dom"/>
</dbReference>
<evidence type="ECO:0000259" key="5">
    <source>
        <dbReference type="Pfam" id="PF00501"/>
    </source>
</evidence>
<dbReference type="Pfam" id="PF00501">
    <property type="entry name" value="AMP-binding"/>
    <property type="match status" value="1"/>
</dbReference>
<evidence type="ECO:0000256" key="3">
    <source>
        <dbReference type="ARBA" id="ARBA00023098"/>
    </source>
</evidence>
<dbReference type="EnsemblMetazoa" id="SCAU000069-RC">
    <property type="protein sequence ID" value="SCAU000069-PC"/>
    <property type="gene ID" value="SCAU000069"/>
</dbReference>
<accession>A0A1I8NLK9</accession>
<dbReference type="SUPFAM" id="SSF56801">
    <property type="entry name" value="Acetyl-CoA synthetase-like"/>
    <property type="match status" value="1"/>
</dbReference>
<dbReference type="EnsemblMetazoa" id="SCAU000069-RE">
    <property type="protein sequence ID" value="SCAU000069-PE"/>
    <property type="gene ID" value="SCAU000069"/>
</dbReference>
<sequence length="677" mass="76504">MAPLKSANSTTSCSLLEPVKLMASQESLCDIKPLTIPEYFRECCQKFQDYPALSIETNDLEDEKNTWRTVTYGEYERHVEKAALALLYLGVGQRTSVSVLANNCPEWFYIQLGALRINAVVSGIYTTNSAEAVYHVLSTSNTSVVVVDDSLQLAKVREIRARLPNLRAVVQLFGPFDFKETEQCDGYYRWHDLLELNFNNEQKAELLLRERNVAPNECALLVYTSGTVGLPKGVMASHDAILFCLQVLLKSQRNLQHCKESTISYLPLSHIAAQFFDVFMSMGLGANVYFGDKNALKGTLGKTLVKAKPSWFFGVPRVFEKLNEQILQMEANLSNMEKSIRTTARTVMMQYHLDKMAGKPSSYLRYWWASKFTGRIKESLGLERIKLCMTASAPLSLELKHFFLGLDLPITEVFGLSETCGAVLYNFDLTNLETCGKPLKGIEVKLLNANEQGDGELCIRGRCNLMGYVNEPEKTEKAISRDGWFLTGDMASIDHDGNVYINGRLKEIIITAGGENIPPIYIENIIKKELPCISNALVVGDRRKYLTVLLTFKTEIHPTTGYPLDNLLPETKEWLEQLDLHYTQLSDLLGVKLPENLIEFDACSVEVKLEEKVQQALKQGIARYNQQAISNAQKVQYFTVLPHDFTFATEELGPTLKTRRNIIIEKYAKLIDKMYVY</sequence>
<dbReference type="OrthoDB" id="3633556at2759"/>
<dbReference type="PANTHER" id="PTHR43272:SF32">
    <property type="entry name" value="AMP-DEPENDENT SYNTHETASE_LIGASE DOMAIN-CONTAINING PROTEIN"/>
    <property type="match status" value="1"/>
</dbReference>
<dbReference type="KEGG" id="scac:106080507"/>
<evidence type="ECO:0000313" key="8">
    <source>
        <dbReference type="Proteomes" id="UP000095300"/>
    </source>
</evidence>
<dbReference type="EnsemblMetazoa" id="SCAU000069-RD">
    <property type="protein sequence ID" value="SCAU000069-PD"/>
    <property type="gene ID" value="SCAU000069"/>
</dbReference>
<evidence type="ECO:0000313" key="7">
    <source>
        <dbReference type="EnsemblMetazoa" id="SCAU000069-PD"/>
    </source>
</evidence>
<keyword evidence="2" id="KW-0276">Fatty acid metabolism</keyword>
<protein>
    <recommendedName>
        <fullName evidence="4">long-chain-fatty-acid--CoA ligase</fullName>
        <ecNumber evidence="4">6.2.1.3</ecNumber>
    </recommendedName>
</protein>
<evidence type="ECO:0000256" key="1">
    <source>
        <dbReference type="ARBA" id="ARBA00022598"/>
    </source>
</evidence>
<dbReference type="EC" id="6.2.1.3" evidence="4"/>
<feature type="domain" description="AMP-dependent synthetase/ligase" evidence="5">
    <location>
        <begin position="40"/>
        <end position="468"/>
    </location>
</feature>
<reference evidence="7" key="2">
    <citation type="submission" date="2020-05" db="UniProtKB">
        <authorList>
            <consortium name="EnsemblMetazoa"/>
        </authorList>
    </citation>
    <scope>IDENTIFICATION</scope>
    <source>
        <strain evidence="7">USDA</strain>
    </source>
</reference>
<evidence type="ECO:0000256" key="2">
    <source>
        <dbReference type="ARBA" id="ARBA00022832"/>
    </source>
</evidence>
<reference evidence="6 8" key="1">
    <citation type="submission" date="2015-05" db="EMBL/GenBank/DDBJ databases">
        <authorList>
            <person name="Wilson R.K."/>
            <person name="Warren W.C."/>
            <person name="Olafson P."/>
        </authorList>
    </citation>
    <scope>NUCLEOTIDE SEQUENCE [LARGE SCALE GENOMIC DNA]</scope>
    <source>
        <strain evidence="6 8">USDA</strain>
    </source>
</reference>
<dbReference type="AlphaFoldDB" id="A0A1I8NLK9"/>
<dbReference type="Proteomes" id="UP000095300">
    <property type="component" value="Unassembled WGS sequence"/>
</dbReference>
<keyword evidence="8" id="KW-1185">Reference proteome</keyword>
<dbReference type="EnsemblMetazoa" id="SCAU000069-RB">
    <property type="protein sequence ID" value="SCAU000069-PB"/>
    <property type="gene ID" value="SCAU000069"/>
</dbReference>
<keyword evidence="1" id="KW-0436">Ligase</keyword>
<dbReference type="EnsemblMetazoa" id="SCAU000069-RA">
    <property type="protein sequence ID" value="SCAU000069-PA"/>
    <property type="gene ID" value="SCAU000069"/>
</dbReference>
<dbReference type="InterPro" id="IPR042099">
    <property type="entry name" value="ANL_N_sf"/>
</dbReference>
<dbReference type="VEuPathDB" id="VectorBase:SCAU000069"/>
<dbReference type="Pfam" id="PF23562">
    <property type="entry name" value="AMP-binding_C_3"/>
    <property type="match status" value="1"/>
</dbReference>
<dbReference type="PANTHER" id="PTHR43272">
    <property type="entry name" value="LONG-CHAIN-FATTY-ACID--COA LIGASE"/>
    <property type="match status" value="1"/>
</dbReference>